<proteinExistence type="predicted"/>
<dbReference type="SUPFAM" id="SSF53756">
    <property type="entry name" value="UDP-Glycosyltransferase/glycogen phosphorylase"/>
    <property type="match status" value="1"/>
</dbReference>
<dbReference type="PANTHER" id="PTHR37316">
    <property type="entry name" value="TEICHOIC ACID GLYCEROL-PHOSPHATE PRIMASE"/>
    <property type="match status" value="1"/>
</dbReference>
<dbReference type="InterPro" id="IPR043148">
    <property type="entry name" value="TagF_C"/>
</dbReference>
<evidence type="ECO:0000313" key="1">
    <source>
        <dbReference type="EMBL" id="MBK3519496.1"/>
    </source>
</evidence>
<dbReference type="Gene3D" id="3.40.50.12580">
    <property type="match status" value="1"/>
</dbReference>
<name>A0ABS1HPC1_9BACT</name>
<dbReference type="RefSeq" id="WP_200466715.1">
    <property type="nucleotide sequence ID" value="NZ_JAENRR010000072.1"/>
</dbReference>
<accession>A0ABS1HPC1</accession>
<dbReference type="Proteomes" id="UP000605676">
    <property type="component" value="Unassembled WGS sequence"/>
</dbReference>
<dbReference type="EMBL" id="JAENRR010000072">
    <property type="protein sequence ID" value="MBK3519496.1"/>
    <property type="molecule type" value="Genomic_DNA"/>
</dbReference>
<evidence type="ECO:0000313" key="2">
    <source>
        <dbReference type="Proteomes" id="UP000605676"/>
    </source>
</evidence>
<keyword evidence="2" id="KW-1185">Reference proteome</keyword>
<gene>
    <name evidence="1" type="ORF">JIV24_19270</name>
</gene>
<dbReference type="InterPro" id="IPR051612">
    <property type="entry name" value="Teichoic_Acid_Biosynth"/>
</dbReference>
<dbReference type="Pfam" id="PF04464">
    <property type="entry name" value="Glyphos_transf"/>
    <property type="match status" value="1"/>
</dbReference>
<dbReference type="InterPro" id="IPR007554">
    <property type="entry name" value="Glycerophosphate_synth"/>
</dbReference>
<comment type="caution">
    <text evidence="1">The sequence shown here is derived from an EMBL/GenBank/DDBJ whole genome shotgun (WGS) entry which is preliminary data.</text>
</comment>
<reference evidence="1 2" key="1">
    <citation type="submission" date="2021-01" db="EMBL/GenBank/DDBJ databases">
        <title>Carboxyliciviraga sp.nov., isolated from coastal sediments.</title>
        <authorList>
            <person name="Lu D."/>
            <person name="Zhang T."/>
        </authorList>
    </citation>
    <scope>NUCLEOTIDE SEQUENCE [LARGE SCALE GENOMIC DNA]</scope>
    <source>
        <strain evidence="1 2">N1Y132</strain>
    </source>
</reference>
<protein>
    <submittedName>
        <fullName evidence="1">CDP-glycerol glycerophosphotransferase family protein</fullName>
    </submittedName>
</protein>
<organism evidence="1 2">
    <name type="scientific">Carboxylicivirga marina</name>
    <dbReference type="NCBI Taxonomy" id="2800988"/>
    <lineage>
        <taxon>Bacteria</taxon>
        <taxon>Pseudomonadati</taxon>
        <taxon>Bacteroidota</taxon>
        <taxon>Bacteroidia</taxon>
        <taxon>Marinilabiliales</taxon>
        <taxon>Marinilabiliaceae</taxon>
        <taxon>Carboxylicivirga</taxon>
    </lineage>
</organism>
<sequence length="360" mass="41953">MKKSDFHTIFLIHHLYYIPQFISIAKELLKRDKQILFLLLAKDSPDKNQIAFDYCKKNGFNPYFYNEEDPIFNCDFLINGAHGFPSITVNYKYTASVIHGIGTKAGYYTDEQNKHDIRFVEGAQRVELIKQMFPDSDCKLYNVGFAKLDEAFTISEQDKLDMLQSFGLNPDKKTILYAPTFYPSSIEYMPGNFPTDFADYNIIIKPHFFSFEKKTYRHQVRKFNKWAKNDNVFLAGPELFNLVPFMTIADIMVSDESSAIFEFAALNKPVILNQNVRYRWTYRLFKSKIRKRMDGQMSQFKEVAQIIQNYKALQPIIKSELQNPNNKAEARKKITDQIVGLADGHVSERIVDIMDELLKP</sequence>
<dbReference type="PANTHER" id="PTHR37316:SF3">
    <property type="entry name" value="TEICHOIC ACID GLYCEROL-PHOSPHATE TRANSFERASE"/>
    <property type="match status" value="1"/>
</dbReference>